<dbReference type="EMBL" id="CP000155">
    <property type="protein sequence ID" value="ABC27880.1"/>
    <property type="molecule type" value="Genomic_DNA"/>
</dbReference>
<proteinExistence type="predicted"/>
<dbReference type="KEGG" id="hch:HCH_00995"/>
<protein>
    <submittedName>
        <fullName evidence="1">Uncharacterized protein</fullName>
    </submittedName>
</protein>
<sequence length="123" mass="13868">MRLDYRSPLADDAKFCALSGNDRQRVELFIKDTGDATYTLIALAGPESKPAVKVKLQGPYHSFQQARAAMNAIAGSLLNINFDLLENAVSIWGLQAQAQARRLRQERKQNMGDYRFNPDDVYF</sequence>
<dbReference type="RefSeq" id="WP_011394955.1">
    <property type="nucleotide sequence ID" value="NC_007645.1"/>
</dbReference>
<dbReference type="HOGENOM" id="CLU_2012521_0_0_6"/>
<organism evidence="1 2">
    <name type="scientific">Hahella chejuensis (strain KCTC 2396)</name>
    <dbReference type="NCBI Taxonomy" id="349521"/>
    <lineage>
        <taxon>Bacteria</taxon>
        <taxon>Pseudomonadati</taxon>
        <taxon>Pseudomonadota</taxon>
        <taxon>Gammaproteobacteria</taxon>
        <taxon>Oceanospirillales</taxon>
        <taxon>Hahellaceae</taxon>
        <taxon>Hahella</taxon>
    </lineage>
</organism>
<dbReference type="Pfam" id="PF24876">
    <property type="entry name" value="PA4575"/>
    <property type="match status" value="1"/>
</dbReference>
<dbReference type="OrthoDB" id="6366465at2"/>
<gene>
    <name evidence="1" type="ordered locus">HCH_00995</name>
</gene>
<name>Q2SN94_HAHCH</name>
<reference evidence="1 2" key="1">
    <citation type="journal article" date="2005" name="Nucleic Acids Res.">
        <title>Genomic blueprint of Hahella chejuensis, a marine microbe producing an algicidal agent.</title>
        <authorList>
            <person name="Jeong H."/>
            <person name="Yim J.H."/>
            <person name="Lee C."/>
            <person name="Choi S.-H."/>
            <person name="Park Y.K."/>
            <person name="Yoon S.H."/>
            <person name="Hur C.-G."/>
            <person name="Kang H.-Y."/>
            <person name="Kim D."/>
            <person name="Lee H.H."/>
            <person name="Park K.H."/>
            <person name="Park S.-H."/>
            <person name="Park H.-S."/>
            <person name="Lee H.K."/>
            <person name="Oh T.K."/>
            <person name="Kim J.F."/>
        </authorList>
    </citation>
    <scope>NUCLEOTIDE SEQUENCE [LARGE SCALE GENOMIC DNA]</scope>
    <source>
        <strain evidence="1 2">KCTC 2396</strain>
    </source>
</reference>
<accession>Q2SN94</accession>
<keyword evidence="2" id="KW-1185">Reference proteome</keyword>
<evidence type="ECO:0000313" key="1">
    <source>
        <dbReference type="EMBL" id="ABC27880.1"/>
    </source>
</evidence>
<dbReference type="AlphaFoldDB" id="Q2SN94"/>
<evidence type="ECO:0000313" key="2">
    <source>
        <dbReference type="Proteomes" id="UP000000238"/>
    </source>
</evidence>
<dbReference type="InterPro" id="IPR056903">
    <property type="entry name" value="PA4575-like"/>
</dbReference>
<dbReference type="Proteomes" id="UP000000238">
    <property type="component" value="Chromosome"/>
</dbReference>